<dbReference type="Pfam" id="PF02687">
    <property type="entry name" value="FtsX"/>
    <property type="match status" value="1"/>
</dbReference>
<feature type="domain" description="ABC transporter" evidence="12">
    <location>
        <begin position="2"/>
        <end position="240"/>
    </location>
</feature>
<dbReference type="OrthoDB" id="2079174at2"/>
<evidence type="ECO:0000256" key="8">
    <source>
        <dbReference type="ARBA" id="ARBA00023136"/>
    </source>
</evidence>
<dbReference type="EMBL" id="QGDI01000001">
    <property type="protein sequence ID" value="PWJ15555.1"/>
    <property type="molecule type" value="Genomic_DNA"/>
</dbReference>
<dbReference type="GO" id="GO:0022857">
    <property type="term" value="F:transmembrane transporter activity"/>
    <property type="evidence" value="ECO:0007669"/>
    <property type="project" value="UniProtKB-ARBA"/>
</dbReference>
<feature type="transmembrane region" description="Helical" evidence="11">
    <location>
        <begin position="874"/>
        <end position="902"/>
    </location>
</feature>
<feature type="transmembrane region" description="Helical" evidence="11">
    <location>
        <begin position="967"/>
        <end position="990"/>
    </location>
</feature>
<dbReference type="AlphaFoldDB" id="A0A315Y586"/>
<evidence type="ECO:0000256" key="1">
    <source>
        <dbReference type="ARBA" id="ARBA00004429"/>
    </source>
</evidence>
<keyword evidence="6" id="KW-0067">ATP-binding</keyword>
<dbReference type="PANTHER" id="PTHR42798:SF6">
    <property type="entry name" value="CELL DIVISION ATP-BINDING PROTEIN FTSE"/>
    <property type="match status" value="1"/>
</dbReference>
<dbReference type="InterPro" id="IPR003838">
    <property type="entry name" value="ABC3_permease_C"/>
</dbReference>
<dbReference type="SMART" id="SM00382">
    <property type="entry name" value="AAA"/>
    <property type="match status" value="1"/>
</dbReference>
<feature type="transmembrane region" description="Helical" evidence="11">
    <location>
        <begin position="284"/>
        <end position="304"/>
    </location>
</feature>
<evidence type="ECO:0000256" key="9">
    <source>
        <dbReference type="ARBA" id="ARBA00038388"/>
    </source>
</evidence>
<sequence length="1007" mass="111658">MLQLKDIVKKYGVGDNVVTALNGVSITFRENEFVAILGHSGCGKTTLLNIIGGLDHYTSGDLIINGTSTKQYKDRDWDAYRNHSIGFIFQSYNLIPHQTVLSNVELALTISGVSKSERRKRAKEALEKVGLGDQIHKKPNQMSGGQMQRVAIARALINDPEILLADEPTGALDSETSIQVMELLKEIAKDKLVIMVTHNPELAEQYATRIVRIKDGELTADSDPFDPSKAESKDKKKKSKKSKSDKAEKTEKSTDGKKKKVSMSFGTAVSLSLNNLMTKKGRTLLTAFAGSIGIIGIALILSLATGINEYIDNIQEETLSSYPLEIMRENTDTQGMIEALMKSQEEYNSRTFEDDKIYSNTQVYDMFNSFNSSAKQINNMKDFRKFLENDSVVADKATSIGYSYDVKMPVFTESPSGEIVKVDFMDMYSKALGMGESDVMTATMNNPMAGMEMSAFGLNVMEELLPGENGEYVSDLIKEQYELVKGDWPKDYNEVVLVLRQNNELPDIITYAMGLKDQEGFNEKLKAAMSNEEIKDYGQMEWTMDDIMNKKFKMILPCEYYQKNEAGKGCVDLTANKTGIEYLYNSADMGTDIRIVGLIHPKDGVKAPMLQGYMCYTSKLTEYVINKTNDSALVKDQIADKENDLITGTKFMTDDYVEPTPEEKAETAKAFIEKADTDTKADIYRLVVSQPDPEQLDAQVEAAMKDFDRKQFVEQITSMYSDELGVDTSQITAFVDQMSDEDIKSYAEEAIRQQVTEQYAQMAQEQLGSLTNAELAKMLDSTPISTENYGVVFEKYTPEEISKSTYEDNLKLFGVADESDPSRIRIYVKSFEDKDDIADAIKRYNKGVKEADEIHYTDMVALLMSSITGIISGISYLLIAFVGISLVVSSIMIGIITYISVLERTREIGILRAIGASKHNVKTVFNAETLLVGLAAGLIGIGVSVLLTIPINAIIHSVTSLDELRAHVPVVGAVVLVLISMILTLIAGLIPAGVAARKDPVEALRTE</sequence>
<feature type="compositionally biased region" description="Basic and acidic residues" evidence="10">
    <location>
        <begin position="242"/>
        <end position="256"/>
    </location>
</feature>
<evidence type="ECO:0000256" key="2">
    <source>
        <dbReference type="ARBA" id="ARBA00022448"/>
    </source>
</evidence>
<dbReference type="InterPro" id="IPR027417">
    <property type="entry name" value="P-loop_NTPase"/>
</dbReference>
<dbReference type="SUPFAM" id="SSF52540">
    <property type="entry name" value="P-loop containing nucleoside triphosphate hydrolases"/>
    <property type="match status" value="1"/>
</dbReference>
<proteinExistence type="inferred from homology"/>
<name>A0A315Y586_RUMFL</name>
<comment type="similarity">
    <text evidence="9">Belongs to the ABC transporter superfamily. Macrolide exporter (TC 3.A.1.122) family.</text>
</comment>
<dbReference type="GO" id="GO:0016887">
    <property type="term" value="F:ATP hydrolysis activity"/>
    <property type="evidence" value="ECO:0007669"/>
    <property type="project" value="InterPro"/>
</dbReference>
<evidence type="ECO:0000259" key="12">
    <source>
        <dbReference type="PROSITE" id="PS50893"/>
    </source>
</evidence>
<evidence type="ECO:0000313" key="13">
    <source>
        <dbReference type="EMBL" id="PWJ15555.1"/>
    </source>
</evidence>
<dbReference type="GO" id="GO:0005886">
    <property type="term" value="C:plasma membrane"/>
    <property type="evidence" value="ECO:0007669"/>
    <property type="project" value="UniProtKB-SubCell"/>
</dbReference>
<dbReference type="CDD" id="cd03255">
    <property type="entry name" value="ABC_MJ0796_LolCDE_FtsE"/>
    <property type="match status" value="1"/>
</dbReference>
<organism evidence="13 14">
    <name type="scientific">Ruminococcus flavefaciens</name>
    <dbReference type="NCBI Taxonomy" id="1265"/>
    <lineage>
        <taxon>Bacteria</taxon>
        <taxon>Bacillati</taxon>
        <taxon>Bacillota</taxon>
        <taxon>Clostridia</taxon>
        <taxon>Eubacteriales</taxon>
        <taxon>Oscillospiraceae</taxon>
        <taxon>Ruminococcus</taxon>
    </lineage>
</organism>
<evidence type="ECO:0000256" key="11">
    <source>
        <dbReference type="SAM" id="Phobius"/>
    </source>
</evidence>
<evidence type="ECO:0000256" key="5">
    <source>
        <dbReference type="ARBA" id="ARBA00022741"/>
    </source>
</evidence>
<dbReference type="FunFam" id="3.40.50.300:FF:000032">
    <property type="entry name" value="Export ABC transporter ATP-binding protein"/>
    <property type="match status" value="1"/>
</dbReference>
<feature type="transmembrane region" description="Helical" evidence="11">
    <location>
        <begin position="930"/>
        <end position="955"/>
    </location>
</feature>
<dbReference type="PROSITE" id="PS00211">
    <property type="entry name" value="ABC_TRANSPORTER_1"/>
    <property type="match status" value="1"/>
</dbReference>
<gene>
    <name evidence="13" type="ORF">IE37_00458</name>
</gene>
<dbReference type="InterPro" id="IPR017911">
    <property type="entry name" value="MacB-like_ATP-bd"/>
</dbReference>
<keyword evidence="8 11" id="KW-0472">Membrane</keyword>
<keyword evidence="2" id="KW-0813">Transport</keyword>
<evidence type="ECO:0000256" key="4">
    <source>
        <dbReference type="ARBA" id="ARBA00022692"/>
    </source>
</evidence>
<dbReference type="InterPro" id="IPR017871">
    <property type="entry name" value="ABC_transporter-like_CS"/>
</dbReference>
<evidence type="ECO:0000313" key="14">
    <source>
        <dbReference type="Proteomes" id="UP000245720"/>
    </source>
</evidence>
<evidence type="ECO:0000256" key="7">
    <source>
        <dbReference type="ARBA" id="ARBA00022989"/>
    </source>
</evidence>
<feature type="region of interest" description="Disordered" evidence="10">
    <location>
        <begin position="221"/>
        <end position="259"/>
    </location>
</feature>
<evidence type="ECO:0000256" key="3">
    <source>
        <dbReference type="ARBA" id="ARBA00022475"/>
    </source>
</evidence>
<dbReference type="PANTHER" id="PTHR42798">
    <property type="entry name" value="LIPOPROTEIN-RELEASING SYSTEM ATP-BINDING PROTEIN LOLD"/>
    <property type="match status" value="1"/>
</dbReference>
<keyword evidence="4 11" id="KW-0812">Transmembrane</keyword>
<dbReference type="STRING" id="1265.SAMN02910280_0452"/>
<dbReference type="Proteomes" id="UP000245720">
    <property type="component" value="Unassembled WGS sequence"/>
</dbReference>
<comment type="caution">
    <text evidence="13">The sequence shown here is derived from an EMBL/GenBank/DDBJ whole genome shotgun (WGS) entry which is preliminary data.</text>
</comment>
<dbReference type="GO" id="GO:0005524">
    <property type="term" value="F:ATP binding"/>
    <property type="evidence" value="ECO:0007669"/>
    <property type="project" value="UniProtKB-KW"/>
</dbReference>
<dbReference type="InterPro" id="IPR003593">
    <property type="entry name" value="AAA+_ATPase"/>
</dbReference>
<keyword evidence="5" id="KW-0547">Nucleotide-binding</keyword>
<evidence type="ECO:0000256" key="10">
    <source>
        <dbReference type="SAM" id="MobiDB-lite"/>
    </source>
</evidence>
<dbReference type="GO" id="GO:0098796">
    <property type="term" value="C:membrane protein complex"/>
    <property type="evidence" value="ECO:0007669"/>
    <property type="project" value="UniProtKB-ARBA"/>
</dbReference>
<dbReference type="InterPro" id="IPR003439">
    <property type="entry name" value="ABC_transporter-like_ATP-bd"/>
</dbReference>
<evidence type="ECO:0000256" key="6">
    <source>
        <dbReference type="ARBA" id="ARBA00022840"/>
    </source>
</evidence>
<accession>A0A315Y586</accession>
<keyword evidence="7 11" id="KW-1133">Transmembrane helix</keyword>
<dbReference type="PROSITE" id="PS50893">
    <property type="entry name" value="ABC_TRANSPORTER_2"/>
    <property type="match status" value="1"/>
</dbReference>
<dbReference type="Gene3D" id="3.40.50.300">
    <property type="entry name" value="P-loop containing nucleotide triphosphate hydrolases"/>
    <property type="match status" value="1"/>
</dbReference>
<reference evidence="13 14" key="1">
    <citation type="submission" date="2018-05" db="EMBL/GenBank/DDBJ databases">
        <title>The Hungate 1000. A catalogue of reference genomes from the rumen microbiome.</title>
        <authorList>
            <person name="Kelly W."/>
        </authorList>
    </citation>
    <scope>NUCLEOTIDE SEQUENCE [LARGE SCALE GENOMIC DNA]</scope>
    <source>
        <strain evidence="13 14">SAb67</strain>
    </source>
</reference>
<protein>
    <submittedName>
        <fullName evidence="13">Putative ABC transport system permease protein</fullName>
    </submittedName>
</protein>
<keyword evidence="3" id="KW-1003">Cell membrane</keyword>
<dbReference type="RefSeq" id="WP_109725338.1">
    <property type="nucleotide sequence ID" value="NZ_QGDI01000001.1"/>
</dbReference>
<dbReference type="Pfam" id="PF00005">
    <property type="entry name" value="ABC_tran"/>
    <property type="match status" value="1"/>
</dbReference>
<comment type="subcellular location">
    <subcellularLocation>
        <location evidence="1">Cell inner membrane</location>
        <topology evidence="1">Multi-pass membrane protein</topology>
    </subcellularLocation>
</comment>